<reference evidence="1 2" key="1">
    <citation type="submission" date="2020-03" db="EMBL/GenBank/DDBJ databases">
        <title>Isolation and identification of active actinomycetes.</title>
        <authorList>
            <person name="Sun X."/>
        </authorList>
    </citation>
    <scope>NUCLEOTIDE SEQUENCE [LARGE SCALE GENOMIC DNA]</scope>
    <source>
        <strain evidence="1 2">NEAU-D13</strain>
    </source>
</reference>
<dbReference type="EMBL" id="JAAMPJ010000009">
    <property type="protein sequence ID" value="NGY63218.1"/>
    <property type="molecule type" value="Genomic_DNA"/>
</dbReference>
<protein>
    <submittedName>
        <fullName evidence="1">Uncharacterized protein</fullName>
    </submittedName>
</protein>
<name>A0A7C9W038_9PSEU</name>
<keyword evidence="2" id="KW-1185">Reference proteome</keyword>
<evidence type="ECO:0000313" key="2">
    <source>
        <dbReference type="Proteomes" id="UP000481360"/>
    </source>
</evidence>
<gene>
    <name evidence="1" type="ORF">G7043_30290</name>
</gene>
<organism evidence="1 2">
    <name type="scientific">Lentzea alba</name>
    <dbReference type="NCBI Taxonomy" id="2714351"/>
    <lineage>
        <taxon>Bacteria</taxon>
        <taxon>Bacillati</taxon>
        <taxon>Actinomycetota</taxon>
        <taxon>Actinomycetes</taxon>
        <taxon>Pseudonocardiales</taxon>
        <taxon>Pseudonocardiaceae</taxon>
        <taxon>Lentzea</taxon>
    </lineage>
</organism>
<accession>A0A7C9W038</accession>
<sequence length="230" mass="25886">MGIGQFLRGLVSRRPRTLMPATAGTRKCDCCNVALPAGPAYQLTTSEVVRSEAYWVSAFTSFKRINDGIQLSEQQELQWFSDFVHSMAGQSTAWGICEDCSELFVVDRHEARAHARDGTSPDGCGPVDTRGCVHWAAQAWEQVFGRWPASVTQWAVVDSCDQCRKKMYVNESYLVVPKAKMAHYRETGLVDHDPVRPLRLQDEQPGWRFCVSCMARLFARIDRHEVRGGA</sequence>
<dbReference type="RefSeq" id="WP_166051393.1">
    <property type="nucleotide sequence ID" value="NZ_JAAMPJ010000009.1"/>
</dbReference>
<proteinExistence type="predicted"/>
<comment type="caution">
    <text evidence="1">The sequence shown here is derived from an EMBL/GenBank/DDBJ whole genome shotgun (WGS) entry which is preliminary data.</text>
</comment>
<dbReference type="AlphaFoldDB" id="A0A7C9W038"/>
<dbReference type="Proteomes" id="UP000481360">
    <property type="component" value="Unassembled WGS sequence"/>
</dbReference>
<evidence type="ECO:0000313" key="1">
    <source>
        <dbReference type="EMBL" id="NGY63218.1"/>
    </source>
</evidence>